<evidence type="ECO:0000313" key="3">
    <source>
        <dbReference type="EMBL" id="OWZ23768.1"/>
    </source>
</evidence>
<dbReference type="InterPro" id="IPR036397">
    <property type="entry name" value="RNaseH_sf"/>
</dbReference>
<dbReference type="Proteomes" id="UP000198211">
    <property type="component" value="Unassembled WGS sequence"/>
</dbReference>
<organism evidence="3 4">
    <name type="scientific">Phytophthora megakarya</name>
    <dbReference type="NCBI Taxonomy" id="4795"/>
    <lineage>
        <taxon>Eukaryota</taxon>
        <taxon>Sar</taxon>
        <taxon>Stramenopiles</taxon>
        <taxon>Oomycota</taxon>
        <taxon>Peronosporomycetes</taxon>
        <taxon>Peronosporales</taxon>
        <taxon>Peronosporaceae</taxon>
        <taxon>Phytophthora</taxon>
    </lineage>
</organism>
<dbReference type="InterPro" id="IPR001584">
    <property type="entry name" value="Integrase_cat-core"/>
</dbReference>
<feature type="domain" description="Integrase catalytic" evidence="2">
    <location>
        <begin position="1"/>
        <end position="103"/>
    </location>
</feature>
<accession>A0A225X3F4</accession>
<dbReference type="GO" id="GO:0015074">
    <property type="term" value="P:DNA integration"/>
    <property type="evidence" value="ECO:0007669"/>
    <property type="project" value="InterPro"/>
</dbReference>
<feature type="compositionally biased region" description="Basic and acidic residues" evidence="1">
    <location>
        <begin position="171"/>
        <end position="180"/>
    </location>
</feature>
<dbReference type="EMBL" id="NBNE01000045">
    <property type="protein sequence ID" value="OWZ23768.1"/>
    <property type="molecule type" value="Genomic_DNA"/>
</dbReference>
<comment type="caution">
    <text evidence="3">The sequence shown here is derived from an EMBL/GenBank/DDBJ whole genome shotgun (WGS) entry which is preliminary data.</text>
</comment>
<feature type="region of interest" description="Disordered" evidence="1">
    <location>
        <begin position="171"/>
        <end position="223"/>
    </location>
</feature>
<dbReference type="PANTHER" id="PTHR42648:SF28">
    <property type="entry name" value="TRANSPOSON-ENCODED PROTEIN WITH RIBONUCLEASE H-LIKE AND RETROVIRUS ZINC FINGER-LIKE DOMAINS"/>
    <property type="match status" value="1"/>
</dbReference>
<dbReference type="AlphaFoldDB" id="A0A225X3F4"/>
<feature type="compositionally biased region" description="Basic residues" evidence="1">
    <location>
        <begin position="201"/>
        <end position="216"/>
    </location>
</feature>
<dbReference type="PANTHER" id="PTHR42648">
    <property type="entry name" value="TRANSPOSASE, PUTATIVE-RELATED"/>
    <property type="match status" value="1"/>
</dbReference>
<sequence>MYNCTIHVLRTDGGKEYVNVDPFCTAPGVRRQISEKEFRISNGKDERMHRIILNEARCMLFASGLPLYFGGDAAEYTAFVLNRSSCRSNTKRMPPIEMLTGTVPSLSDIVIFGSPCTVYRDPGNKAWKTRAEVGMIVGKNDETNGFKVYLPKDRVAQLQRENPELKEAIEARKDVTKGKEQSTVVNELQKPTVAKEDKKADKNKKRKKGSKKRTKGAAKDRAA</sequence>
<evidence type="ECO:0000256" key="1">
    <source>
        <dbReference type="SAM" id="MobiDB-lite"/>
    </source>
</evidence>
<evidence type="ECO:0000259" key="2">
    <source>
        <dbReference type="PROSITE" id="PS50994"/>
    </source>
</evidence>
<proteinExistence type="predicted"/>
<dbReference type="STRING" id="4795.A0A225X3F4"/>
<dbReference type="InterPro" id="IPR039537">
    <property type="entry name" value="Retrotran_Ty1/copia-like"/>
</dbReference>
<dbReference type="InterPro" id="IPR012337">
    <property type="entry name" value="RNaseH-like_sf"/>
</dbReference>
<dbReference type="Gene3D" id="3.30.420.10">
    <property type="entry name" value="Ribonuclease H-like superfamily/Ribonuclease H"/>
    <property type="match status" value="1"/>
</dbReference>
<dbReference type="SUPFAM" id="SSF53098">
    <property type="entry name" value="Ribonuclease H-like"/>
    <property type="match status" value="1"/>
</dbReference>
<protein>
    <recommendedName>
        <fullName evidence="2">Integrase catalytic domain-containing protein</fullName>
    </recommendedName>
</protein>
<evidence type="ECO:0000313" key="4">
    <source>
        <dbReference type="Proteomes" id="UP000198211"/>
    </source>
</evidence>
<gene>
    <name evidence="3" type="ORF">PHMEG_0001297</name>
</gene>
<keyword evidence="4" id="KW-1185">Reference proteome</keyword>
<dbReference type="OrthoDB" id="118437at2759"/>
<reference evidence="4" key="1">
    <citation type="submission" date="2017-03" db="EMBL/GenBank/DDBJ databases">
        <title>Phytopthora megakarya and P. palmivora, two closely related causual agents of cacao black pod achieved similar genome size and gene model numbers by different mechanisms.</title>
        <authorList>
            <person name="Ali S."/>
            <person name="Shao J."/>
            <person name="Larry D.J."/>
            <person name="Kronmiller B."/>
            <person name="Shen D."/>
            <person name="Strem M.D."/>
            <person name="Melnick R.L."/>
            <person name="Guiltinan M.J."/>
            <person name="Tyler B.M."/>
            <person name="Meinhardt L.W."/>
            <person name="Bailey B.A."/>
        </authorList>
    </citation>
    <scope>NUCLEOTIDE SEQUENCE [LARGE SCALE GENOMIC DNA]</scope>
    <source>
        <strain evidence="4">zdho120</strain>
    </source>
</reference>
<dbReference type="PROSITE" id="PS50994">
    <property type="entry name" value="INTEGRASE"/>
    <property type="match status" value="1"/>
</dbReference>
<dbReference type="GO" id="GO:0003676">
    <property type="term" value="F:nucleic acid binding"/>
    <property type="evidence" value="ECO:0007669"/>
    <property type="project" value="InterPro"/>
</dbReference>
<name>A0A225X3F4_9STRA</name>